<dbReference type="AlphaFoldDB" id="A0A2X3IMV4"/>
<organism evidence="1 2">
    <name type="scientific">Listeria fleischmannii subsp. fleischmannii</name>
    <dbReference type="NCBI Taxonomy" id="1671902"/>
    <lineage>
        <taxon>Bacteria</taxon>
        <taxon>Bacillati</taxon>
        <taxon>Bacillota</taxon>
        <taxon>Bacilli</taxon>
        <taxon>Bacillales</taxon>
        <taxon>Listeriaceae</taxon>
        <taxon>Listeria</taxon>
    </lineage>
</organism>
<dbReference type="Proteomes" id="UP000250257">
    <property type="component" value="Unassembled WGS sequence"/>
</dbReference>
<accession>A0A2X3IMV4</accession>
<gene>
    <name evidence="1" type="ORF">NCTC13940_00128</name>
</gene>
<name>A0A2X3IMV4_9LIST</name>
<protein>
    <submittedName>
        <fullName evidence="1">Uncharacterized protein</fullName>
    </submittedName>
</protein>
<evidence type="ECO:0000313" key="2">
    <source>
        <dbReference type="Proteomes" id="UP000250257"/>
    </source>
</evidence>
<reference evidence="1 2" key="1">
    <citation type="submission" date="2018-06" db="EMBL/GenBank/DDBJ databases">
        <authorList>
            <consortium name="Pathogen Informatics"/>
            <person name="Doyle S."/>
        </authorList>
    </citation>
    <scope>NUCLEOTIDE SEQUENCE [LARGE SCALE GENOMIC DNA]</scope>
    <source>
        <strain evidence="1 2">NCTC13940</strain>
    </source>
</reference>
<proteinExistence type="predicted"/>
<evidence type="ECO:0000313" key="1">
    <source>
        <dbReference type="EMBL" id="SQC62359.1"/>
    </source>
</evidence>
<dbReference type="EMBL" id="UAWT01000001">
    <property type="protein sequence ID" value="SQC62359.1"/>
    <property type="molecule type" value="Genomic_DNA"/>
</dbReference>
<sequence length="43" mass="5082">MEQSKVNMAFQVKEKASYTKWKIRFDRLLSLIFLILLSPSSSF</sequence>